<sequence length="187" mass="20035">MKQFNYDEVIRPETTVEALATLRPAFDPVSGTVTAGTSSALSDGAAAMLVMSESRARELGLKPRARVRSMAVVGCDPSIMGYGPVPASKLALKKAGLSASDIGVFEMNEAFAAQILPCIKDLGLMEQIDVSTREDQPQRWRDRAGSSAGLFRCAYQHHAAESDGTQRRPVWSGDDVYRSGSGHCNGV</sequence>
<keyword evidence="1" id="KW-0012">Acyltransferase</keyword>
<accession>A0A8S0FIB7</accession>
<evidence type="ECO:0000256" key="1">
    <source>
        <dbReference type="RuleBase" id="RU003557"/>
    </source>
</evidence>
<dbReference type="InterPro" id="IPR020616">
    <property type="entry name" value="Thiolase_N"/>
</dbReference>
<dbReference type="AlphaFoldDB" id="A0A8S0FIB7"/>
<dbReference type="SUPFAM" id="SSF53901">
    <property type="entry name" value="Thiolase-like"/>
    <property type="match status" value="1"/>
</dbReference>
<evidence type="ECO:0000259" key="2">
    <source>
        <dbReference type="Pfam" id="PF00108"/>
    </source>
</evidence>
<dbReference type="GO" id="GO:0003988">
    <property type="term" value="F:acetyl-CoA C-acyltransferase activity"/>
    <property type="evidence" value="ECO:0007669"/>
    <property type="project" value="TreeGrafter"/>
</dbReference>
<dbReference type="PANTHER" id="PTHR43853:SF11">
    <property type="entry name" value="3-KETOACYL-COA THIOLASE FADA"/>
    <property type="match status" value="1"/>
</dbReference>
<dbReference type="Pfam" id="PF00108">
    <property type="entry name" value="Thiolase_N"/>
    <property type="match status" value="1"/>
</dbReference>
<proteinExistence type="inferred from homology"/>
<dbReference type="InterPro" id="IPR016039">
    <property type="entry name" value="Thiolase-like"/>
</dbReference>
<dbReference type="GO" id="GO:0010124">
    <property type="term" value="P:phenylacetate catabolic process"/>
    <property type="evidence" value="ECO:0007669"/>
    <property type="project" value="TreeGrafter"/>
</dbReference>
<organism evidence="4 5">
    <name type="scientific">Escherichia coli</name>
    <dbReference type="NCBI Taxonomy" id="562"/>
    <lineage>
        <taxon>Bacteria</taxon>
        <taxon>Pseudomonadati</taxon>
        <taxon>Pseudomonadota</taxon>
        <taxon>Gammaproteobacteria</taxon>
        <taxon>Enterobacterales</taxon>
        <taxon>Enterobacteriaceae</taxon>
        <taxon>Escherichia</taxon>
    </lineage>
</organism>
<evidence type="ECO:0008006" key="6">
    <source>
        <dbReference type="Google" id="ProtNLM"/>
    </source>
</evidence>
<keyword evidence="1" id="KW-0808">Transferase</keyword>
<dbReference type="Gene3D" id="3.40.47.10">
    <property type="match status" value="2"/>
</dbReference>
<evidence type="ECO:0000313" key="5">
    <source>
        <dbReference type="Proteomes" id="UP000467488"/>
    </source>
</evidence>
<gene>
    <name evidence="4" type="ORF">EIMP300_07090</name>
</gene>
<evidence type="ECO:0000259" key="3">
    <source>
        <dbReference type="Pfam" id="PF02803"/>
    </source>
</evidence>
<feature type="domain" description="Thiolase C-terminal" evidence="3">
    <location>
        <begin position="61"/>
        <end position="126"/>
    </location>
</feature>
<dbReference type="InterPro" id="IPR050215">
    <property type="entry name" value="Thiolase-like_sf_Thiolase"/>
</dbReference>
<dbReference type="PANTHER" id="PTHR43853">
    <property type="entry name" value="3-KETOACYL-COA THIOLASE, PEROXISOMAL"/>
    <property type="match status" value="1"/>
</dbReference>
<dbReference type="GO" id="GO:0006635">
    <property type="term" value="P:fatty acid beta-oxidation"/>
    <property type="evidence" value="ECO:0007669"/>
    <property type="project" value="TreeGrafter"/>
</dbReference>
<evidence type="ECO:0000313" key="4">
    <source>
        <dbReference type="EMBL" id="BBU79309.1"/>
    </source>
</evidence>
<name>A0A8S0FIB7_ECOLX</name>
<dbReference type="Proteomes" id="UP000467488">
    <property type="component" value="Chromosome"/>
</dbReference>
<feature type="domain" description="Thiolase N-terminal" evidence="2">
    <location>
        <begin position="3"/>
        <end position="54"/>
    </location>
</feature>
<comment type="similarity">
    <text evidence="1">Belongs to the thiolase-like superfamily. Thiolase family.</text>
</comment>
<dbReference type="Pfam" id="PF02803">
    <property type="entry name" value="Thiolase_C"/>
    <property type="match status" value="1"/>
</dbReference>
<dbReference type="EMBL" id="AP022360">
    <property type="protein sequence ID" value="BBU79309.1"/>
    <property type="molecule type" value="Genomic_DNA"/>
</dbReference>
<protein>
    <recommendedName>
        <fullName evidence="6">Acetyl-CoA C-acyltransferase</fullName>
    </recommendedName>
</protein>
<reference evidence="4 5" key="1">
    <citation type="submission" date="2020-01" db="EMBL/GenBank/DDBJ databases">
        <title>Dynamics of blaIMP-6 dissemination in carbapenem resistant Enterobacteriacea isolated from regional surveillance in Osaka, Japan.</title>
        <authorList>
            <person name="Abe R."/>
            <person name="Akeda Y."/>
            <person name="Sugawara Y."/>
            <person name="Yamamoto N."/>
            <person name="Tomono K."/>
            <person name="Takeuchi D."/>
            <person name="Kawahara R."/>
            <person name="Hamada S."/>
        </authorList>
    </citation>
    <scope>NUCLEOTIDE SEQUENCE [LARGE SCALE GENOMIC DNA]</scope>
    <source>
        <strain evidence="4 5">E300</strain>
    </source>
</reference>
<dbReference type="InterPro" id="IPR020617">
    <property type="entry name" value="Thiolase_C"/>
</dbReference>